<feature type="domain" description="UspA" evidence="5">
    <location>
        <begin position="5"/>
        <end position="145"/>
    </location>
</feature>
<evidence type="ECO:0000256" key="3">
    <source>
        <dbReference type="ARBA" id="ARBA00022490"/>
    </source>
</evidence>
<organism evidence="6 7">
    <name type="scientific">Pseudomonas fluvialis</name>
    <dbReference type="NCBI Taxonomy" id="1793966"/>
    <lineage>
        <taxon>Bacteria</taxon>
        <taxon>Pseudomonadati</taxon>
        <taxon>Pseudomonadota</taxon>
        <taxon>Gammaproteobacteria</taxon>
        <taxon>Pseudomonadales</taxon>
        <taxon>Pseudomonadaceae</taxon>
        <taxon>Pseudomonas</taxon>
    </lineage>
</organism>
<comment type="subcellular location">
    <subcellularLocation>
        <location evidence="1">Cytoplasm</location>
    </subcellularLocation>
</comment>
<evidence type="ECO:0000313" key="6">
    <source>
        <dbReference type="EMBL" id="PKF73376.1"/>
    </source>
</evidence>
<evidence type="ECO:0000256" key="4">
    <source>
        <dbReference type="ARBA" id="ARBA00037131"/>
    </source>
</evidence>
<dbReference type="Gene3D" id="3.40.50.12370">
    <property type="match status" value="1"/>
</dbReference>
<feature type="domain" description="UspA" evidence="5">
    <location>
        <begin position="171"/>
        <end position="298"/>
    </location>
</feature>
<evidence type="ECO:0000256" key="1">
    <source>
        <dbReference type="ARBA" id="ARBA00004496"/>
    </source>
</evidence>
<name>A0A2I0CUU1_9PSED</name>
<dbReference type="EMBL" id="PIYS01000001">
    <property type="protein sequence ID" value="PKF73376.1"/>
    <property type="molecule type" value="Genomic_DNA"/>
</dbReference>
<comment type="similarity">
    <text evidence="2">Belongs to the universal stress protein A family.</text>
</comment>
<dbReference type="SUPFAM" id="SSF52402">
    <property type="entry name" value="Adenine nucleotide alpha hydrolases-like"/>
    <property type="match status" value="2"/>
</dbReference>
<gene>
    <name evidence="6" type="ORF">CW360_00390</name>
</gene>
<dbReference type="PANTHER" id="PTHR47892">
    <property type="entry name" value="UNIVERSAL STRESS PROTEIN E"/>
    <property type="match status" value="1"/>
</dbReference>
<dbReference type="InterPro" id="IPR006016">
    <property type="entry name" value="UspA"/>
</dbReference>
<protein>
    <submittedName>
        <fullName evidence="6">Universal stress protein UspA</fullName>
    </submittedName>
</protein>
<dbReference type="GO" id="GO:0005737">
    <property type="term" value="C:cytoplasm"/>
    <property type="evidence" value="ECO:0007669"/>
    <property type="project" value="UniProtKB-SubCell"/>
</dbReference>
<dbReference type="Proteomes" id="UP000242861">
    <property type="component" value="Unassembled WGS sequence"/>
</dbReference>
<evidence type="ECO:0000256" key="2">
    <source>
        <dbReference type="ARBA" id="ARBA00008791"/>
    </source>
</evidence>
<comment type="caution">
    <text evidence="6">The sequence shown here is derived from an EMBL/GenBank/DDBJ whole genome shotgun (WGS) entry which is preliminary data.</text>
</comment>
<evidence type="ECO:0000313" key="7">
    <source>
        <dbReference type="Proteomes" id="UP000242861"/>
    </source>
</evidence>
<reference evidence="7" key="1">
    <citation type="submission" date="2017-12" db="EMBL/GenBank/DDBJ databases">
        <authorList>
            <person name="Yu X.-Y."/>
        </authorList>
    </citation>
    <scope>NUCLEOTIDE SEQUENCE [LARGE SCALE GENOMIC DNA]</scope>
    <source>
        <strain evidence="7">ZYSR67-Z</strain>
    </source>
</reference>
<proteinExistence type="inferred from homology"/>
<accession>A0A2I0CUU1</accession>
<sequence>MRLQQLLVVLDPTQEAQPALNRAAWLARHSQAHLDLLLCEFTPALEGALWLDSTRLEQARSDLLAQRRAWAEQLAAPLRAEGLDVSVEVRWGKSVQQTVLDRVAERQPDLVFKASKNHGLLQRLFLSNSCWQLIRKCPVPLWLVHRAEWQGHKLAAALDPMHVADKPAALDHQLIRTGQELAASLGLEAHYLHCYAPLPRTLVFDAELIADYEGYAQRCAQQHRQAFEQLLAPYALQAHQQHLLEGFAEERIPQFVEQSGIDLLLMGAVSRSHLDRALLGNTAERILEAVHCDLLVLKPSQT</sequence>
<keyword evidence="3" id="KW-0963">Cytoplasm</keyword>
<dbReference type="RefSeq" id="WP_101192362.1">
    <property type="nucleotide sequence ID" value="NZ_JAYRQC010000021.1"/>
</dbReference>
<dbReference type="Pfam" id="PF00582">
    <property type="entry name" value="Usp"/>
    <property type="match status" value="2"/>
</dbReference>
<comment type="function">
    <text evidence="4">Required for resistance to DNA-damaging agents.</text>
</comment>
<evidence type="ECO:0000259" key="5">
    <source>
        <dbReference type="Pfam" id="PF00582"/>
    </source>
</evidence>
<dbReference type="PANTHER" id="PTHR47892:SF1">
    <property type="entry name" value="UNIVERSAL STRESS PROTEIN E"/>
    <property type="match status" value="1"/>
</dbReference>
<dbReference type="AlphaFoldDB" id="A0A2I0CUU1"/>